<reference evidence="1 2" key="1">
    <citation type="submission" date="2020-09" db="EMBL/GenBank/DDBJ databases">
        <title>De no assembly of potato wild relative species, Solanum commersonii.</title>
        <authorList>
            <person name="Cho K."/>
        </authorList>
    </citation>
    <scope>NUCLEOTIDE SEQUENCE [LARGE SCALE GENOMIC DNA]</scope>
    <source>
        <strain evidence="1">LZ3.2</strain>
        <tissue evidence="1">Leaf</tissue>
    </source>
</reference>
<dbReference type="EMBL" id="JACXVP010000010">
    <property type="protein sequence ID" value="KAG5581998.1"/>
    <property type="molecule type" value="Genomic_DNA"/>
</dbReference>
<protein>
    <recommendedName>
        <fullName evidence="3">RNase H type-1 domain-containing protein</fullName>
    </recommendedName>
</protein>
<gene>
    <name evidence="1" type="ORF">H5410_052625</name>
</gene>
<evidence type="ECO:0000313" key="1">
    <source>
        <dbReference type="EMBL" id="KAG5581998.1"/>
    </source>
</evidence>
<organism evidence="1 2">
    <name type="scientific">Solanum commersonii</name>
    <name type="common">Commerson's wild potato</name>
    <name type="synonym">Commerson's nightshade</name>
    <dbReference type="NCBI Taxonomy" id="4109"/>
    <lineage>
        <taxon>Eukaryota</taxon>
        <taxon>Viridiplantae</taxon>
        <taxon>Streptophyta</taxon>
        <taxon>Embryophyta</taxon>
        <taxon>Tracheophyta</taxon>
        <taxon>Spermatophyta</taxon>
        <taxon>Magnoliopsida</taxon>
        <taxon>eudicotyledons</taxon>
        <taxon>Gunneridae</taxon>
        <taxon>Pentapetalae</taxon>
        <taxon>asterids</taxon>
        <taxon>lamiids</taxon>
        <taxon>Solanales</taxon>
        <taxon>Solanaceae</taxon>
        <taxon>Solanoideae</taxon>
        <taxon>Solaneae</taxon>
        <taxon>Solanum</taxon>
    </lineage>
</organism>
<sequence length="73" mass="8243">MKVTKGNLGLSSYAFCLRDDKGDIKYAERGIIESTTNTMAEDKVILEACKHCKQLHHNQIIIPLFDKSCICIQ</sequence>
<dbReference type="GO" id="GO:0003676">
    <property type="term" value="F:nucleic acid binding"/>
    <property type="evidence" value="ECO:0007669"/>
    <property type="project" value="InterPro"/>
</dbReference>
<comment type="caution">
    <text evidence="1">The sequence shown here is derived from an EMBL/GenBank/DDBJ whole genome shotgun (WGS) entry which is preliminary data.</text>
</comment>
<accession>A0A9J5X450</accession>
<dbReference type="InterPro" id="IPR036397">
    <property type="entry name" value="RNaseH_sf"/>
</dbReference>
<dbReference type="OrthoDB" id="1300727at2759"/>
<evidence type="ECO:0008006" key="3">
    <source>
        <dbReference type="Google" id="ProtNLM"/>
    </source>
</evidence>
<proteinExistence type="predicted"/>
<dbReference type="AlphaFoldDB" id="A0A9J5X450"/>
<name>A0A9J5X450_SOLCO</name>
<evidence type="ECO:0000313" key="2">
    <source>
        <dbReference type="Proteomes" id="UP000824120"/>
    </source>
</evidence>
<dbReference type="Proteomes" id="UP000824120">
    <property type="component" value="Chromosome 10"/>
</dbReference>
<dbReference type="Gene3D" id="3.30.420.10">
    <property type="entry name" value="Ribonuclease H-like superfamily/Ribonuclease H"/>
    <property type="match status" value="1"/>
</dbReference>
<keyword evidence="2" id="KW-1185">Reference proteome</keyword>